<keyword evidence="10" id="KW-1185">Reference proteome</keyword>
<dbReference type="Gene3D" id="3.40.50.10840">
    <property type="entry name" value="Putative sugar-binding, N-terminal domain"/>
    <property type="match status" value="1"/>
</dbReference>
<evidence type="ECO:0000256" key="6">
    <source>
        <dbReference type="ARBA" id="ARBA00023277"/>
    </source>
</evidence>
<evidence type="ECO:0000256" key="5">
    <source>
        <dbReference type="ARBA" id="ARBA00022840"/>
    </source>
</evidence>
<dbReference type="RefSeq" id="WP_370873619.1">
    <property type="nucleotide sequence ID" value="NZ_JAUSUA010000002.1"/>
</dbReference>
<accession>A0ABT9YG99</accession>
<sequence length="476" mass="52440">MQTQNASELLANIPSIDRDMVQTKLTDELTNSPYKIVVLDDDPTGIQTVHGVSVYTDWTTNSIQAGFREENKIFFLLTNSRGFTSAETITAHTEIAERVQAISEEEGVPYVLISRGDSTLRGHYPLETVTLKNAIEAASTTTFDGEVIMPFFKEGGRLTIENVHYVQYGENLVPAGETEFAKDRTFGFQASHLGEWVEEKTKGEFKKDDSIYITLETLRAGDVEAIKNQLLSAKGFQKIIVNAVDYVDVEVFVTAFLQTLKEGKHFLCRSASALTKVIGGVSDKALLTRDELITEDTGHGGLIVVGSHVQKTTEQLNHLIESHLVEAIEFDVHLVLNEEKFVHEIERVRTSIEELISAGKSVVYYTRRERLDLGENRQEEELQLAIKISDAVTSIVSDLTVRPNYIIAKGGITSSSVGTTGLSVKRADVAGQIKPGIPVWKTGAESKFPGCAYIVFPGNVGQAETLKEAVEVLEGK</sequence>
<feature type="domain" description="Four-carbon acid sugar kinase nucleotide binding" evidence="8">
    <location>
        <begin position="302"/>
        <end position="466"/>
    </location>
</feature>
<dbReference type="InterPro" id="IPR010737">
    <property type="entry name" value="4-carb_acid_sugar_kinase_N"/>
</dbReference>
<keyword evidence="6" id="KW-0119">Carbohydrate metabolism</keyword>
<dbReference type="Pfam" id="PF07005">
    <property type="entry name" value="SBD_N"/>
    <property type="match status" value="1"/>
</dbReference>
<evidence type="ECO:0000259" key="7">
    <source>
        <dbReference type="Pfam" id="PF07005"/>
    </source>
</evidence>
<dbReference type="Proteomes" id="UP001225034">
    <property type="component" value="Unassembled WGS sequence"/>
</dbReference>
<dbReference type="InterPro" id="IPR031475">
    <property type="entry name" value="NBD_C"/>
</dbReference>
<name>A0ABT9YG99_9BACI</name>
<evidence type="ECO:0000313" key="10">
    <source>
        <dbReference type="Proteomes" id="UP001225034"/>
    </source>
</evidence>
<proteinExistence type="inferred from homology"/>
<evidence type="ECO:0000256" key="3">
    <source>
        <dbReference type="ARBA" id="ARBA00022741"/>
    </source>
</evidence>
<comment type="caution">
    <text evidence="9">The sequence shown here is derived from an EMBL/GenBank/DDBJ whole genome shotgun (WGS) entry which is preliminary data.</text>
</comment>
<gene>
    <name evidence="9" type="ORF">J2S05_001687</name>
</gene>
<keyword evidence="3" id="KW-0547">Nucleotide-binding</keyword>
<evidence type="ECO:0000313" key="9">
    <source>
        <dbReference type="EMBL" id="MDQ0206888.1"/>
    </source>
</evidence>
<dbReference type="InterPro" id="IPR042213">
    <property type="entry name" value="NBD_C_sf"/>
</dbReference>
<dbReference type="InterPro" id="IPR037051">
    <property type="entry name" value="4-carb_acid_sugar_kinase_N_sf"/>
</dbReference>
<dbReference type="Pfam" id="PF17042">
    <property type="entry name" value="NBD_C"/>
    <property type="match status" value="1"/>
</dbReference>
<keyword evidence="2" id="KW-0808">Transferase</keyword>
<comment type="similarity">
    <text evidence="1">Belongs to the four-carbon acid sugar kinase family.</text>
</comment>
<protein>
    <submittedName>
        <fullName evidence="9">Uncharacterized protein YgbK (DUF1537 family)</fullName>
    </submittedName>
</protein>
<evidence type="ECO:0000259" key="8">
    <source>
        <dbReference type="Pfam" id="PF17042"/>
    </source>
</evidence>
<dbReference type="Gene3D" id="3.40.980.20">
    <property type="entry name" value="Four-carbon acid sugar kinase, nucleotide binding domain"/>
    <property type="match status" value="1"/>
</dbReference>
<organism evidence="9 10">
    <name type="scientific">Alkalicoccobacillus murimartini</name>
    <dbReference type="NCBI Taxonomy" id="171685"/>
    <lineage>
        <taxon>Bacteria</taxon>
        <taxon>Bacillati</taxon>
        <taxon>Bacillota</taxon>
        <taxon>Bacilli</taxon>
        <taxon>Bacillales</taxon>
        <taxon>Bacillaceae</taxon>
        <taxon>Alkalicoccobacillus</taxon>
    </lineage>
</organism>
<evidence type="ECO:0000256" key="4">
    <source>
        <dbReference type="ARBA" id="ARBA00022777"/>
    </source>
</evidence>
<feature type="domain" description="Four-carbon acid sugar kinase N-terminal" evidence="7">
    <location>
        <begin position="36"/>
        <end position="276"/>
    </location>
</feature>
<dbReference type="EMBL" id="JAUSUA010000002">
    <property type="protein sequence ID" value="MDQ0206888.1"/>
    <property type="molecule type" value="Genomic_DNA"/>
</dbReference>
<keyword evidence="4" id="KW-0418">Kinase</keyword>
<keyword evidence="5" id="KW-0067">ATP-binding</keyword>
<dbReference type="SUPFAM" id="SSF142764">
    <property type="entry name" value="YgbK-like"/>
    <property type="match status" value="1"/>
</dbReference>
<evidence type="ECO:0000256" key="2">
    <source>
        <dbReference type="ARBA" id="ARBA00022679"/>
    </source>
</evidence>
<reference evidence="9 10" key="1">
    <citation type="submission" date="2023-07" db="EMBL/GenBank/DDBJ databases">
        <title>Genomic Encyclopedia of Type Strains, Phase IV (KMG-IV): sequencing the most valuable type-strain genomes for metagenomic binning, comparative biology and taxonomic classification.</title>
        <authorList>
            <person name="Goeker M."/>
        </authorList>
    </citation>
    <scope>NUCLEOTIDE SEQUENCE [LARGE SCALE GENOMIC DNA]</scope>
    <source>
        <strain evidence="9 10">DSM 19154</strain>
    </source>
</reference>
<evidence type="ECO:0000256" key="1">
    <source>
        <dbReference type="ARBA" id="ARBA00005715"/>
    </source>
</evidence>